<protein>
    <submittedName>
        <fullName evidence="2">Uncharacterized protein</fullName>
    </submittedName>
</protein>
<feature type="region of interest" description="Disordered" evidence="1">
    <location>
        <begin position="111"/>
        <end position="131"/>
    </location>
</feature>
<organism evidence="2 3">
    <name type="scientific">Lactuca saligna</name>
    <name type="common">Willowleaf lettuce</name>
    <dbReference type="NCBI Taxonomy" id="75948"/>
    <lineage>
        <taxon>Eukaryota</taxon>
        <taxon>Viridiplantae</taxon>
        <taxon>Streptophyta</taxon>
        <taxon>Embryophyta</taxon>
        <taxon>Tracheophyta</taxon>
        <taxon>Spermatophyta</taxon>
        <taxon>Magnoliopsida</taxon>
        <taxon>eudicotyledons</taxon>
        <taxon>Gunneridae</taxon>
        <taxon>Pentapetalae</taxon>
        <taxon>asterids</taxon>
        <taxon>campanulids</taxon>
        <taxon>Asterales</taxon>
        <taxon>Asteraceae</taxon>
        <taxon>Cichorioideae</taxon>
        <taxon>Cichorieae</taxon>
        <taxon>Lactucinae</taxon>
        <taxon>Lactuca</taxon>
    </lineage>
</organism>
<dbReference type="EMBL" id="OX465080">
    <property type="protein sequence ID" value="CAI9280977.1"/>
    <property type="molecule type" value="Genomic_DNA"/>
</dbReference>
<evidence type="ECO:0000256" key="1">
    <source>
        <dbReference type="SAM" id="MobiDB-lite"/>
    </source>
</evidence>
<dbReference type="Proteomes" id="UP001177003">
    <property type="component" value="Chromosome 4"/>
</dbReference>
<proteinExistence type="predicted"/>
<feature type="region of interest" description="Disordered" evidence="1">
    <location>
        <begin position="71"/>
        <end position="93"/>
    </location>
</feature>
<evidence type="ECO:0000313" key="2">
    <source>
        <dbReference type="EMBL" id="CAI9280977.1"/>
    </source>
</evidence>
<reference evidence="2" key="1">
    <citation type="submission" date="2023-04" db="EMBL/GenBank/DDBJ databases">
        <authorList>
            <person name="Vijverberg K."/>
            <person name="Xiong W."/>
            <person name="Schranz E."/>
        </authorList>
    </citation>
    <scope>NUCLEOTIDE SEQUENCE</scope>
</reference>
<name>A0AA36E3T9_LACSI</name>
<dbReference type="AlphaFoldDB" id="A0AA36E3T9"/>
<keyword evidence="3" id="KW-1185">Reference proteome</keyword>
<evidence type="ECO:0000313" key="3">
    <source>
        <dbReference type="Proteomes" id="UP001177003"/>
    </source>
</evidence>
<accession>A0AA36E3T9</accession>
<feature type="compositionally biased region" description="Basic residues" evidence="1">
    <location>
        <begin position="71"/>
        <end position="80"/>
    </location>
</feature>
<sequence length="131" mass="14734">MRDVVITDIPKIQTTTFVTIDPKNFLIVGSLSKAMLSWVPTDHPIIVKYFTTLSKGDVGLNSINEEEIAKNKVKSSKQKGKMIMSKKSTKKNRKKLTQLVIEDDLSEHTLDRTKKDSTIDNEEDSANIGLK</sequence>
<gene>
    <name evidence="2" type="ORF">LSALG_LOCUS20697</name>
</gene>